<dbReference type="PROSITE" id="PS51318">
    <property type="entry name" value="TAT"/>
    <property type="match status" value="1"/>
</dbReference>
<dbReference type="EMBL" id="CP063458">
    <property type="protein sequence ID" value="QOV89828.1"/>
    <property type="molecule type" value="Genomic_DNA"/>
</dbReference>
<dbReference type="RefSeq" id="WP_206292887.1">
    <property type="nucleotide sequence ID" value="NZ_CP063458.1"/>
</dbReference>
<protein>
    <submittedName>
        <fullName evidence="1">DUF1501 domain-containing protein</fullName>
    </submittedName>
</protein>
<keyword evidence="2" id="KW-1185">Reference proteome</keyword>
<dbReference type="AlphaFoldDB" id="A0A7M2WWB0"/>
<dbReference type="PANTHER" id="PTHR43737:SF1">
    <property type="entry name" value="DUF1501 DOMAIN-CONTAINING PROTEIN"/>
    <property type="match status" value="1"/>
</dbReference>
<dbReference type="Proteomes" id="UP000593765">
    <property type="component" value="Chromosome"/>
</dbReference>
<reference evidence="1 2" key="1">
    <citation type="submission" date="2020-10" db="EMBL/GenBank/DDBJ databases">
        <title>Wide distribution of Phycisphaera-like planctomycetes from WD2101 soil group in peatlands and genome analysis of the first cultivated representative.</title>
        <authorList>
            <person name="Dedysh S.N."/>
            <person name="Beletsky A.V."/>
            <person name="Ivanova A."/>
            <person name="Kulichevskaya I.S."/>
            <person name="Suzina N.E."/>
            <person name="Philippov D.A."/>
            <person name="Rakitin A.L."/>
            <person name="Mardanov A.V."/>
            <person name="Ravin N.V."/>
        </authorList>
    </citation>
    <scope>NUCLEOTIDE SEQUENCE [LARGE SCALE GENOMIC DNA]</scope>
    <source>
        <strain evidence="1 2">M1803</strain>
    </source>
</reference>
<organism evidence="1 2">
    <name type="scientific">Humisphaera borealis</name>
    <dbReference type="NCBI Taxonomy" id="2807512"/>
    <lineage>
        <taxon>Bacteria</taxon>
        <taxon>Pseudomonadati</taxon>
        <taxon>Planctomycetota</taxon>
        <taxon>Phycisphaerae</taxon>
        <taxon>Tepidisphaerales</taxon>
        <taxon>Tepidisphaeraceae</taxon>
        <taxon>Humisphaera</taxon>
    </lineage>
</organism>
<sequence>MSKRTQSSACASFHASQYSRRAMLRVGGMGMLGLTLPKIIQAATAGASGGGASSPGKLKPFTPLTPITPRAKSVIFLYQFGGPSHLDMFDMKPDAPEAIRGPYKPIKSAADGILVSEKLPRTAKIMDKVTLIRSMTHTMKNHNSASYYALTGHAPPVDDIRLKDTPDLFPSYGSVVDALAPSAGDMPTSIAYPYYIRDGSITPGQRASFLGKVHDPFFFTQDPAGEHFKLPELSLPAGVDIGRLEERRELQKLVDRQSRLMDNPSAAGIDAYYDRVISMLNSPRLRKAFDLSAEPAAIRDAYGRHTYGQSCLLARRLVEAGAKFVTVYFSDGIGGQSTTAGGWDTHGFNDTRMFPIVEKRHLPITEETLPTLLTDLDNRGLLDETLVVWMGEFGRTPKINANISRDHWPQCYTTLLAGGGVKRGYVHGASDKNGMFPADAPVKPDDLAATMYYLLGIDPFAEVRDLGNRPIHISSGKPVMGVIS</sequence>
<dbReference type="InterPro" id="IPR006311">
    <property type="entry name" value="TAT_signal"/>
</dbReference>
<dbReference type="PANTHER" id="PTHR43737">
    <property type="entry name" value="BLL7424 PROTEIN"/>
    <property type="match status" value="1"/>
</dbReference>
<proteinExistence type="predicted"/>
<name>A0A7M2WWB0_9BACT</name>
<evidence type="ECO:0000313" key="2">
    <source>
        <dbReference type="Proteomes" id="UP000593765"/>
    </source>
</evidence>
<dbReference type="KEGG" id="hbs:IPV69_00185"/>
<dbReference type="InterPro" id="IPR017850">
    <property type="entry name" value="Alkaline_phosphatase_core_sf"/>
</dbReference>
<accession>A0A7M2WWB0</accession>
<evidence type="ECO:0000313" key="1">
    <source>
        <dbReference type="EMBL" id="QOV89828.1"/>
    </source>
</evidence>
<dbReference type="InterPro" id="IPR010869">
    <property type="entry name" value="DUF1501"/>
</dbReference>
<dbReference type="SUPFAM" id="SSF53649">
    <property type="entry name" value="Alkaline phosphatase-like"/>
    <property type="match status" value="1"/>
</dbReference>
<dbReference type="Pfam" id="PF07394">
    <property type="entry name" value="DUF1501"/>
    <property type="match status" value="1"/>
</dbReference>
<gene>
    <name evidence="1" type="ORF">IPV69_00185</name>
</gene>